<reference evidence="17 18" key="1">
    <citation type="submission" date="2018-10" db="EMBL/GenBank/DDBJ databases">
        <title>Draft genome of Cortibacter populi DSM10536.</title>
        <authorList>
            <person name="Bernier A.-M."/>
            <person name="Bernard K."/>
        </authorList>
    </citation>
    <scope>NUCLEOTIDE SEQUENCE [LARGE SCALE GENOMIC DNA]</scope>
    <source>
        <strain evidence="17 18">DSM 105136</strain>
    </source>
</reference>
<evidence type="ECO:0000256" key="6">
    <source>
        <dbReference type="ARBA" id="ARBA00022729"/>
    </source>
</evidence>
<evidence type="ECO:0000313" key="17">
    <source>
        <dbReference type="EMBL" id="RMX06527.1"/>
    </source>
</evidence>
<dbReference type="EMBL" id="RDQO01000002">
    <property type="protein sequence ID" value="RMX06527.1"/>
    <property type="molecule type" value="Genomic_DNA"/>
</dbReference>
<evidence type="ECO:0000256" key="4">
    <source>
        <dbReference type="ARBA" id="ARBA00022452"/>
    </source>
</evidence>
<keyword evidence="7 13" id="KW-0798">TonB box</keyword>
<evidence type="ECO:0000256" key="12">
    <source>
        <dbReference type="PROSITE-ProRule" id="PRU10144"/>
    </source>
</evidence>
<accession>A0A3M6QU27</accession>
<comment type="caution">
    <text evidence="17">The sequence shown here is derived from an EMBL/GenBank/DDBJ whole genome shotgun (WGS) entry which is preliminary data.</text>
</comment>
<feature type="domain" description="TonB-dependent receptor plug" evidence="16">
    <location>
        <begin position="73"/>
        <end position="173"/>
    </location>
</feature>
<dbReference type="InterPro" id="IPR039426">
    <property type="entry name" value="TonB-dep_rcpt-like"/>
</dbReference>
<keyword evidence="5 11" id="KW-0812">Transmembrane</keyword>
<dbReference type="PANTHER" id="PTHR30069:SF29">
    <property type="entry name" value="HEMOGLOBIN AND HEMOGLOBIN-HAPTOGLOBIN-BINDING PROTEIN 1-RELATED"/>
    <property type="match status" value="1"/>
</dbReference>
<dbReference type="InterPro" id="IPR037066">
    <property type="entry name" value="Plug_dom_sf"/>
</dbReference>
<evidence type="ECO:0000256" key="5">
    <source>
        <dbReference type="ARBA" id="ARBA00022692"/>
    </source>
</evidence>
<keyword evidence="4 11" id="KW-1134">Transmembrane beta strand</keyword>
<feature type="chain" id="PRO_5018111192" evidence="14">
    <location>
        <begin position="29"/>
        <end position="728"/>
    </location>
</feature>
<name>A0A3M6QU27_9BURK</name>
<evidence type="ECO:0000256" key="11">
    <source>
        <dbReference type="PROSITE-ProRule" id="PRU01360"/>
    </source>
</evidence>
<organism evidence="17 18">
    <name type="scientific">Corticibacter populi</name>
    <dbReference type="NCBI Taxonomy" id="1550736"/>
    <lineage>
        <taxon>Bacteria</taxon>
        <taxon>Pseudomonadati</taxon>
        <taxon>Pseudomonadota</taxon>
        <taxon>Betaproteobacteria</taxon>
        <taxon>Burkholderiales</taxon>
        <taxon>Comamonadaceae</taxon>
        <taxon>Corticibacter</taxon>
    </lineage>
</organism>
<dbReference type="PROSITE" id="PS01156">
    <property type="entry name" value="TONB_DEPENDENT_REC_2"/>
    <property type="match status" value="1"/>
</dbReference>
<dbReference type="InterPro" id="IPR010917">
    <property type="entry name" value="TonB_rcpt_CS"/>
</dbReference>
<dbReference type="Gene3D" id="2.170.130.10">
    <property type="entry name" value="TonB-dependent receptor, plug domain"/>
    <property type="match status" value="1"/>
</dbReference>
<protein>
    <submittedName>
        <fullName evidence="17">TonB-dependent receptor</fullName>
    </submittedName>
</protein>
<feature type="signal peptide" evidence="14">
    <location>
        <begin position="1"/>
        <end position="28"/>
    </location>
</feature>
<dbReference type="InterPro" id="IPR012910">
    <property type="entry name" value="Plug_dom"/>
</dbReference>
<dbReference type="Pfam" id="PF00593">
    <property type="entry name" value="TonB_dep_Rec_b-barrel"/>
    <property type="match status" value="1"/>
</dbReference>
<dbReference type="GO" id="GO:0009279">
    <property type="term" value="C:cell outer membrane"/>
    <property type="evidence" value="ECO:0007669"/>
    <property type="project" value="UniProtKB-SubCell"/>
</dbReference>
<dbReference type="PROSITE" id="PS51257">
    <property type="entry name" value="PROKAR_LIPOPROTEIN"/>
    <property type="match status" value="1"/>
</dbReference>
<gene>
    <name evidence="17" type="ORF">D8I35_08370</name>
</gene>
<evidence type="ECO:0000256" key="8">
    <source>
        <dbReference type="ARBA" id="ARBA00023136"/>
    </source>
</evidence>
<dbReference type="AlphaFoldDB" id="A0A3M6QU27"/>
<evidence type="ECO:0000256" key="9">
    <source>
        <dbReference type="ARBA" id="ARBA00023170"/>
    </source>
</evidence>
<keyword evidence="8 11" id="KW-0472">Membrane</keyword>
<keyword evidence="10 11" id="KW-0998">Cell outer membrane</keyword>
<dbReference type="GO" id="GO:0015344">
    <property type="term" value="F:siderophore uptake transmembrane transporter activity"/>
    <property type="evidence" value="ECO:0007669"/>
    <property type="project" value="TreeGrafter"/>
</dbReference>
<proteinExistence type="inferred from homology"/>
<evidence type="ECO:0000256" key="3">
    <source>
        <dbReference type="ARBA" id="ARBA00022448"/>
    </source>
</evidence>
<dbReference type="InterPro" id="IPR000531">
    <property type="entry name" value="Beta-barrel_TonB"/>
</dbReference>
<feature type="short sequence motif" description="TonB C-terminal box" evidence="12">
    <location>
        <begin position="711"/>
        <end position="728"/>
    </location>
</feature>
<evidence type="ECO:0000259" key="16">
    <source>
        <dbReference type="Pfam" id="PF07715"/>
    </source>
</evidence>
<evidence type="ECO:0000256" key="1">
    <source>
        <dbReference type="ARBA" id="ARBA00004571"/>
    </source>
</evidence>
<keyword evidence="18" id="KW-1185">Reference proteome</keyword>
<evidence type="ECO:0000256" key="7">
    <source>
        <dbReference type="ARBA" id="ARBA00023077"/>
    </source>
</evidence>
<comment type="subcellular location">
    <subcellularLocation>
        <location evidence="1 11">Cell outer membrane</location>
        <topology evidence="1 11">Multi-pass membrane protein</topology>
    </subcellularLocation>
</comment>
<dbReference type="Proteomes" id="UP000278006">
    <property type="component" value="Unassembled WGS sequence"/>
</dbReference>
<evidence type="ECO:0000256" key="2">
    <source>
        <dbReference type="ARBA" id="ARBA00009810"/>
    </source>
</evidence>
<evidence type="ECO:0000256" key="10">
    <source>
        <dbReference type="ARBA" id="ARBA00023237"/>
    </source>
</evidence>
<evidence type="ECO:0000313" key="18">
    <source>
        <dbReference type="Proteomes" id="UP000278006"/>
    </source>
</evidence>
<dbReference type="PROSITE" id="PS52016">
    <property type="entry name" value="TONB_DEPENDENT_REC_3"/>
    <property type="match status" value="1"/>
</dbReference>
<evidence type="ECO:0000256" key="13">
    <source>
        <dbReference type="RuleBase" id="RU003357"/>
    </source>
</evidence>
<sequence>MRKKMRKTTWAAVTAVAALACLATPALAQVRTLDAVNVYAGSEQPNWQKLRSSESRVRARGGSPEEVTLETTSSQHVSVITEDELNMVNAMNTLDVMERLPGVTVTRTGSLDGTIVLRGQNSSNFRVPMFINGDRFRGRPAFQFMMISPTELERVEVIRGPASIRYGSDGLSGLVNFVTKKPKGTLGERFTLQGGQLDVTYRSNGNGLQGNVSVEAAGNNVDFRAYAMARQSQKYDTPAGEIRNSDYKTAGAGFAAGWMPNANERYELSYRYGEIRDGSSNATTTENNWGRRVPLNIHQGRLGYEGTFEDRWFSRIDASLYLNIFESLLETNTISNNGNTFRRQTNNVRGPNIFGGHLTVETPRDERGLEWAFGLDFANDHWLGGKTRIETQDVATDSWTDNGNPRTGRKFTQFNTGLFALADWELRPGWSINAGSRFDYYLSDTEVAFLESEDLRPLFEAAQDTSTTHWTGSIGTSYFVNETVELTASYGTGFRMPWHSEMFSSGWNGTTYTIPNPNLKPEESITAEVGARLHLPKAFVDFAVFDTRYRNYLGTVQSTYLGQPATQTVNLGKVHTKGLELAGKWQLTGRVNLHGNAAYVRGTNRLTGAPVSGLAPWSGLVGAQYVGGNDAWAVTGEVQFAKGQNRWDPATEYRTGGYGVVNLYAQLQLDRLGFEQLQNTQLVLGVTNLFDKEYRSASTGSTMSRPMSELNPLLSPGRSVNLTLRTRF</sequence>
<dbReference type="OrthoDB" id="9764669at2"/>
<evidence type="ECO:0000259" key="15">
    <source>
        <dbReference type="Pfam" id="PF00593"/>
    </source>
</evidence>
<comment type="similarity">
    <text evidence="2 11 13">Belongs to the TonB-dependent receptor family.</text>
</comment>
<evidence type="ECO:0000256" key="14">
    <source>
        <dbReference type="SAM" id="SignalP"/>
    </source>
</evidence>
<dbReference type="InterPro" id="IPR036942">
    <property type="entry name" value="Beta-barrel_TonB_sf"/>
</dbReference>
<feature type="domain" description="TonB-dependent receptor-like beta-barrel" evidence="15">
    <location>
        <begin position="257"/>
        <end position="689"/>
    </location>
</feature>
<keyword evidence="6 14" id="KW-0732">Signal</keyword>
<dbReference type="SUPFAM" id="SSF56935">
    <property type="entry name" value="Porins"/>
    <property type="match status" value="1"/>
</dbReference>
<dbReference type="Gene3D" id="2.40.170.20">
    <property type="entry name" value="TonB-dependent receptor, beta-barrel domain"/>
    <property type="match status" value="1"/>
</dbReference>
<keyword evidence="9 17" id="KW-0675">Receptor</keyword>
<dbReference type="CDD" id="cd01347">
    <property type="entry name" value="ligand_gated_channel"/>
    <property type="match status" value="1"/>
</dbReference>
<keyword evidence="3 11" id="KW-0813">Transport</keyword>
<dbReference type="PANTHER" id="PTHR30069">
    <property type="entry name" value="TONB-DEPENDENT OUTER MEMBRANE RECEPTOR"/>
    <property type="match status" value="1"/>
</dbReference>
<dbReference type="Pfam" id="PF07715">
    <property type="entry name" value="Plug"/>
    <property type="match status" value="1"/>
</dbReference>
<dbReference type="GO" id="GO:0044718">
    <property type="term" value="P:siderophore transmembrane transport"/>
    <property type="evidence" value="ECO:0007669"/>
    <property type="project" value="TreeGrafter"/>
</dbReference>